<organism evidence="4 5">
    <name type="scientific">Rhodosorus marinus</name>
    <dbReference type="NCBI Taxonomy" id="101924"/>
    <lineage>
        <taxon>Eukaryota</taxon>
        <taxon>Rhodophyta</taxon>
        <taxon>Stylonematophyceae</taxon>
        <taxon>Stylonematales</taxon>
        <taxon>Stylonemataceae</taxon>
        <taxon>Rhodosorus</taxon>
    </lineage>
</organism>
<dbReference type="SUPFAM" id="SSF57783">
    <property type="entry name" value="Zinc beta-ribbon"/>
    <property type="match status" value="1"/>
</dbReference>
<dbReference type="Proteomes" id="UP001157974">
    <property type="component" value="Unassembled WGS sequence"/>
</dbReference>
<dbReference type="EMBL" id="JAMWBK010000002">
    <property type="protein sequence ID" value="KAJ8907769.1"/>
    <property type="molecule type" value="Genomic_DNA"/>
</dbReference>
<comment type="caution">
    <text evidence="4">The sequence shown here is derived from an EMBL/GenBank/DDBJ whole genome shotgun (WGS) entry which is preliminary data.</text>
</comment>
<dbReference type="Gene3D" id="3.30.40.10">
    <property type="entry name" value="Zinc/RING finger domain, C3HC4 (zinc finger)"/>
    <property type="match status" value="1"/>
</dbReference>
<evidence type="ECO:0000313" key="4">
    <source>
        <dbReference type="EMBL" id="KAJ8907769.1"/>
    </source>
</evidence>
<dbReference type="PANTHER" id="PTHR13097">
    <property type="entry name" value="TRANSCRIPTION INITIATION FACTOR IIE, ALPHA SUBUNIT"/>
    <property type="match status" value="1"/>
</dbReference>
<evidence type="ECO:0000313" key="5">
    <source>
        <dbReference type="Proteomes" id="UP001157974"/>
    </source>
</evidence>
<name>A0AAV8UZ49_9RHOD</name>
<gene>
    <name evidence="4" type="ORF">NDN08_007874</name>
</gene>
<evidence type="ECO:0000259" key="3">
    <source>
        <dbReference type="SMART" id="SM00531"/>
    </source>
</evidence>
<feature type="coiled-coil region" evidence="1">
    <location>
        <begin position="160"/>
        <end position="187"/>
    </location>
</feature>
<protein>
    <recommendedName>
        <fullName evidence="3">Transcription initiation factor IIE subunit alpha N-terminal domain-containing protein</fullName>
    </recommendedName>
</protein>
<dbReference type="GO" id="GO:0005673">
    <property type="term" value="C:transcription factor TFIIE complex"/>
    <property type="evidence" value="ECO:0007669"/>
    <property type="project" value="TreeGrafter"/>
</dbReference>
<dbReference type="Pfam" id="PF02002">
    <property type="entry name" value="TFIIE_alpha"/>
    <property type="match status" value="1"/>
</dbReference>
<reference evidence="4 5" key="1">
    <citation type="journal article" date="2023" name="Nat. Commun.">
        <title>Origin of minicircular mitochondrial genomes in red algae.</title>
        <authorList>
            <person name="Lee Y."/>
            <person name="Cho C.H."/>
            <person name="Lee Y.M."/>
            <person name="Park S.I."/>
            <person name="Yang J.H."/>
            <person name="West J.A."/>
            <person name="Bhattacharya D."/>
            <person name="Yoon H.S."/>
        </authorList>
    </citation>
    <scope>NUCLEOTIDE SEQUENCE [LARGE SCALE GENOMIC DNA]</scope>
    <source>
        <strain evidence="4 5">CCMP1338</strain>
        <tissue evidence="4">Whole cell</tissue>
    </source>
</reference>
<evidence type="ECO:0000256" key="2">
    <source>
        <dbReference type="SAM" id="MobiDB-lite"/>
    </source>
</evidence>
<keyword evidence="1" id="KW-0175">Coiled coil</keyword>
<proteinExistence type="predicted"/>
<dbReference type="InterPro" id="IPR002853">
    <property type="entry name" value="TFIIE_asu"/>
</dbReference>
<dbReference type="InterPro" id="IPR024550">
    <property type="entry name" value="TFIIEa/SarR/Rpc3_HTH_dom"/>
</dbReference>
<keyword evidence="5" id="KW-1185">Reference proteome</keyword>
<dbReference type="InterPro" id="IPR013083">
    <property type="entry name" value="Znf_RING/FYVE/PHD"/>
</dbReference>
<dbReference type="SMART" id="SM00531">
    <property type="entry name" value="TFIIE"/>
    <property type="match status" value="1"/>
</dbReference>
<feature type="region of interest" description="Disordered" evidence="2">
    <location>
        <begin position="263"/>
        <end position="319"/>
    </location>
</feature>
<dbReference type="GO" id="GO:0006367">
    <property type="term" value="P:transcription initiation at RNA polymerase II promoter"/>
    <property type="evidence" value="ECO:0007669"/>
    <property type="project" value="InterPro"/>
</dbReference>
<evidence type="ECO:0000256" key="1">
    <source>
        <dbReference type="SAM" id="Coils"/>
    </source>
</evidence>
<sequence>MVDRIVMDTLTSIIPLEFLVVPFCSVTDDTVVFKLHLPRQDVRAALKQMKAIDLVHSQKREFQIPVSESSTRTRRVTAEYWFVDYRSFIDIVKYKVHKIRKQIADKVAEEKSSQLLYRCPRCGTEYPVLEVVDLLDYATGSFLCKRPINRKQLCQGVLEEEDVSGRKAQLENLKDRFESELRPLLEKIAQLDEVEIPIQPPPETENMLPKDVIGGATRADGRTNNEDDMDLVIEIEDNEAGNLNSIENKGAPQQPKWFLDEPQSAVQDEEDKENEDRDTSHVDAAPTLYHSMANVVSGPAAEGTTQPGNEPEDDAVHGGEEPLITIGSEKVPLSQVTNDQSAKMTLEEYEAYAEQYKLFYES</sequence>
<feature type="domain" description="Transcription initiation factor IIE subunit alpha N-terminal" evidence="3">
    <location>
        <begin position="11"/>
        <end position="172"/>
    </location>
</feature>
<dbReference type="AlphaFoldDB" id="A0AAV8UZ49"/>
<dbReference type="PANTHER" id="PTHR13097:SF7">
    <property type="entry name" value="GENERAL TRANSCRIPTION FACTOR IIE SUBUNIT 1"/>
    <property type="match status" value="1"/>
</dbReference>
<accession>A0AAV8UZ49</accession>
<dbReference type="InterPro" id="IPR039997">
    <property type="entry name" value="TFE"/>
</dbReference>